<dbReference type="STRING" id="1851544.ODI_04157"/>
<dbReference type="PRINTS" id="PR00146">
    <property type="entry name" value="DHPICSNTHASE"/>
</dbReference>
<dbReference type="RefSeq" id="WP_067756036.1">
    <property type="nucleotide sequence ID" value="NZ_LT907988.1"/>
</dbReference>
<dbReference type="EC" id="4.3.3.7" evidence="5"/>
<evidence type="ECO:0000313" key="6">
    <source>
        <dbReference type="EMBL" id="SOE46578.1"/>
    </source>
</evidence>
<sequence>MLDQAKGVYIVAQTPFKENGEIDLDSVDTLTDFYFQHGASGLTVLGVAGEANKLTQAESVAVAARYVKRAQGRPVVVGVSHSSVAQLAELTALVMDQGAQGVMIAPPGGLRTEQEVLGYFDAVFKRIGNVPVVLQDFPFSTGTWMSVPIMGELIARHAQIQVIKEEDLPSLTKITRLRALPGRRVAILTGNNAMFLPLELGRGIDGPMAGFSHPEMLSQVYALYTAGKVGEAHDVFDRYLPLLSYENQSQWGVAVRKEVLRRRGAIRHAGMRTPGPRLDATDHAEIDRLLQRLARDLKDAG</sequence>
<dbReference type="OrthoDB" id="199953at2"/>
<comment type="similarity">
    <text evidence="1 3">Belongs to the DapA family.</text>
</comment>
<evidence type="ECO:0000313" key="5">
    <source>
        <dbReference type="EMBL" id="SBT26384.1"/>
    </source>
</evidence>
<dbReference type="Gene3D" id="3.20.20.70">
    <property type="entry name" value="Aldolase class I"/>
    <property type="match status" value="1"/>
</dbReference>
<dbReference type="EMBL" id="LT907988">
    <property type="protein sequence ID" value="SOE46578.1"/>
    <property type="molecule type" value="Genomic_DNA"/>
</dbReference>
<dbReference type="AlphaFoldDB" id="A0A1C3K4K9"/>
<evidence type="ECO:0000256" key="4">
    <source>
        <dbReference type="PIRSR" id="PIRSR001365-2"/>
    </source>
</evidence>
<dbReference type="EMBL" id="FLRC01000033">
    <property type="protein sequence ID" value="SBT26384.1"/>
    <property type="molecule type" value="Genomic_DNA"/>
</dbReference>
<dbReference type="InterPro" id="IPR002220">
    <property type="entry name" value="DapA-like"/>
</dbReference>
<organism evidence="5 7">
    <name type="scientific">Orrella dioscoreae</name>
    <dbReference type="NCBI Taxonomy" id="1851544"/>
    <lineage>
        <taxon>Bacteria</taxon>
        <taxon>Pseudomonadati</taxon>
        <taxon>Pseudomonadota</taxon>
        <taxon>Betaproteobacteria</taxon>
        <taxon>Burkholderiales</taxon>
        <taxon>Alcaligenaceae</taxon>
        <taxon>Orrella</taxon>
    </lineage>
</organism>
<dbReference type="PANTHER" id="PTHR12128:SF66">
    <property type="entry name" value="4-HYDROXY-2-OXOGLUTARATE ALDOLASE, MITOCHONDRIAL"/>
    <property type="match status" value="1"/>
</dbReference>
<evidence type="ECO:0000256" key="3">
    <source>
        <dbReference type="PIRNR" id="PIRNR001365"/>
    </source>
</evidence>
<dbReference type="KEGG" id="odi:ODI_R0359"/>
<keyword evidence="7" id="KW-1185">Reference proteome</keyword>
<reference evidence="5 7" key="1">
    <citation type="submission" date="2016-06" db="EMBL/GenBank/DDBJ databases">
        <authorList>
            <person name="Kjaerup R.B."/>
            <person name="Dalgaard T.S."/>
            <person name="Juul-Madsen H.R."/>
        </authorList>
    </citation>
    <scope>NUCLEOTIDE SEQUENCE [LARGE SCALE GENOMIC DNA]</scope>
    <source>
        <strain evidence="5">Orrdi1</strain>
    </source>
</reference>
<dbReference type="PIRSF" id="PIRSF001365">
    <property type="entry name" value="DHDPS"/>
    <property type="match status" value="1"/>
</dbReference>
<reference evidence="6 7" key="2">
    <citation type="submission" date="2017-08" db="EMBL/GenBank/DDBJ databases">
        <authorList>
            <person name="de Groot N.N."/>
        </authorList>
    </citation>
    <scope>NUCLEOTIDE SEQUENCE [LARGE SCALE GENOMIC DNA]</scope>
    <source>
        <strain evidence="6">Orrdi1</strain>
    </source>
</reference>
<accession>A0A1C3K4K9</accession>
<name>A0A1C3K4K9_9BURK</name>
<evidence type="ECO:0000256" key="2">
    <source>
        <dbReference type="ARBA" id="ARBA00023239"/>
    </source>
</evidence>
<dbReference type="Pfam" id="PF00701">
    <property type="entry name" value="DHDPS"/>
    <property type="match status" value="1"/>
</dbReference>
<dbReference type="InterPro" id="IPR013785">
    <property type="entry name" value="Aldolase_TIM"/>
</dbReference>
<dbReference type="GO" id="GO:0008840">
    <property type="term" value="F:4-hydroxy-tetrahydrodipicolinate synthase activity"/>
    <property type="evidence" value="ECO:0007669"/>
    <property type="project" value="UniProtKB-EC"/>
</dbReference>
<dbReference type="GO" id="GO:0005829">
    <property type="term" value="C:cytosol"/>
    <property type="evidence" value="ECO:0007669"/>
    <property type="project" value="TreeGrafter"/>
</dbReference>
<evidence type="ECO:0000256" key="1">
    <source>
        <dbReference type="ARBA" id="ARBA00007592"/>
    </source>
</evidence>
<proteinExistence type="inferred from homology"/>
<dbReference type="CDD" id="cd00408">
    <property type="entry name" value="DHDPS-like"/>
    <property type="match status" value="1"/>
</dbReference>
<feature type="binding site" evidence="4">
    <location>
        <position position="208"/>
    </location>
    <ligand>
        <name>pyruvate</name>
        <dbReference type="ChEBI" id="CHEBI:15361"/>
    </ligand>
</feature>
<dbReference type="Proteomes" id="UP000078558">
    <property type="component" value="Chromosome I"/>
</dbReference>
<keyword evidence="2 3" id="KW-0456">Lyase</keyword>
<evidence type="ECO:0000313" key="7">
    <source>
        <dbReference type="Proteomes" id="UP000078558"/>
    </source>
</evidence>
<dbReference type="PANTHER" id="PTHR12128">
    <property type="entry name" value="DIHYDRODIPICOLINATE SYNTHASE"/>
    <property type="match status" value="1"/>
</dbReference>
<dbReference type="SMART" id="SM01130">
    <property type="entry name" value="DHDPS"/>
    <property type="match status" value="1"/>
</dbReference>
<dbReference type="SUPFAM" id="SSF51569">
    <property type="entry name" value="Aldolase"/>
    <property type="match status" value="1"/>
</dbReference>
<protein>
    <submittedName>
        <fullName evidence="5">4-hydroxy-tetrahydrodipicolinate synthase</fullName>
        <ecNumber evidence="5">4.3.3.7</ecNumber>
    </submittedName>
</protein>
<gene>
    <name evidence="5" type="ORF">ODI_04157</name>
    <name evidence="6" type="ORF">ODI_R0359</name>
</gene>